<accession>A0A7W8EJA5</accession>
<sequence>MALDHPAGCWRLKSGTRRRSFPAARSVSVKMPGRSGELPIVGLDLETTSVALVFGLTGRTPSGTDGGFEQLESNLEALAALIGVRHRLMTLSYTAGSIVRVAEVALDSVSEPEVDVGSARGRLTAIFKIPGVFWRDPITSTWAGSANAAEQPVTTLAGSTGPVADALLRITGPAVNPAITDVATGDTITRPSGLTAGQRLLIDCGQMKARLVTTDTWDMSAGSDVTGQIQATGPGSAFHWLHLTPAVGVGDPFSRVVLVTSSATSTTGASGLEVRARRAYL</sequence>
<dbReference type="Proteomes" id="UP000568380">
    <property type="component" value="Unassembled WGS sequence"/>
</dbReference>
<dbReference type="RefSeq" id="WP_184968707.1">
    <property type="nucleotide sequence ID" value="NZ_JACHIN010000010.1"/>
</dbReference>
<dbReference type="AlphaFoldDB" id="A0A7W8EJA5"/>
<evidence type="ECO:0000313" key="1">
    <source>
        <dbReference type="EMBL" id="MBB5081383.1"/>
    </source>
</evidence>
<comment type="caution">
    <text evidence="1">The sequence shown here is derived from an EMBL/GenBank/DDBJ whole genome shotgun (WGS) entry which is preliminary data.</text>
</comment>
<keyword evidence="2" id="KW-1185">Reference proteome</keyword>
<reference evidence="1 2" key="1">
    <citation type="submission" date="2020-08" db="EMBL/GenBank/DDBJ databases">
        <title>Genomic Encyclopedia of Type Strains, Phase IV (KMG-IV): sequencing the most valuable type-strain genomes for metagenomic binning, comparative biology and taxonomic classification.</title>
        <authorList>
            <person name="Goeker M."/>
        </authorList>
    </citation>
    <scope>NUCLEOTIDE SEQUENCE [LARGE SCALE GENOMIC DNA]</scope>
    <source>
        <strain evidence="1 2">DSM 45385</strain>
    </source>
</reference>
<evidence type="ECO:0000313" key="2">
    <source>
        <dbReference type="Proteomes" id="UP000568380"/>
    </source>
</evidence>
<organism evidence="1 2">
    <name type="scientific">Nonomuraea endophytica</name>
    <dbReference type="NCBI Taxonomy" id="714136"/>
    <lineage>
        <taxon>Bacteria</taxon>
        <taxon>Bacillati</taxon>
        <taxon>Actinomycetota</taxon>
        <taxon>Actinomycetes</taxon>
        <taxon>Streptosporangiales</taxon>
        <taxon>Streptosporangiaceae</taxon>
        <taxon>Nonomuraea</taxon>
    </lineage>
</organism>
<proteinExistence type="predicted"/>
<gene>
    <name evidence="1" type="ORF">HNR40_006878</name>
</gene>
<dbReference type="EMBL" id="JACHIN010000010">
    <property type="protein sequence ID" value="MBB5081383.1"/>
    <property type="molecule type" value="Genomic_DNA"/>
</dbReference>
<name>A0A7W8EJA5_9ACTN</name>
<protein>
    <submittedName>
        <fullName evidence="1">Uncharacterized protein</fullName>
    </submittedName>
</protein>